<dbReference type="InParanoid" id="D6U1Q7"/>
<dbReference type="OrthoDB" id="9986285at2"/>
<dbReference type="STRING" id="485913.Krac_3539"/>
<reference evidence="1 2" key="1">
    <citation type="journal article" date="2011" name="Stand. Genomic Sci.">
        <title>Non-contiguous finished genome sequence and contextual data of the filamentous soil bacterium Ktedonobacter racemifer type strain (SOSP1-21).</title>
        <authorList>
            <person name="Chang Y.J."/>
            <person name="Land M."/>
            <person name="Hauser L."/>
            <person name="Chertkov O."/>
            <person name="Del Rio T.G."/>
            <person name="Nolan M."/>
            <person name="Copeland A."/>
            <person name="Tice H."/>
            <person name="Cheng J.F."/>
            <person name="Lucas S."/>
            <person name="Han C."/>
            <person name="Goodwin L."/>
            <person name="Pitluck S."/>
            <person name="Ivanova N."/>
            <person name="Ovchinikova G."/>
            <person name="Pati A."/>
            <person name="Chen A."/>
            <person name="Palaniappan K."/>
            <person name="Mavromatis K."/>
            <person name="Liolios K."/>
            <person name="Brettin T."/>
            <person name="Fiebig A."/>
            <person name="Rohde M."/>
            <person name="Abt B."/>
            <person name="Goker M."/>
            <person name="Detter J.C."/>
            <person name="Woyke T."/>
            <person name="Bristow J."/>
            <person name="Eisen J.A."/>
            <person name="Markowitz V."/>
            <person name="Hugenholtz P."/>
            <person name="Kyrpides N.C."/>
            <person name="Klenk H.P."/>
            <person name="Lapidus A."/>
        </authorList>
    </citation>
    <scope>NUCLEOTIDE SEQUENCE [LARGE SCALE GENOMIC DNA]</scope>
    <source>
        <strain evidence="2">DSM 44963</strain>
    </source>
</reference>
<dbReference type="AlphaFoldDB" id="D6U1Q7"/>
<dbReference type="Proteomes" id="UP000004508">
    <property type="component" value="Unassembled WGS sequence"/>
</dbReference>
<protein>
    <submittedName>
        <fullName evidence="1">Uncharacterized protein</fullName>
    </submittedName>
</protein>
<keyword evidence="2" id="KW-1185">Reference proteome</keyword>
<evidence type="ECO:0000313" key="2">
    <source>
        <dbReference type="Proteomes" id="UP000004508"/>
    </source>
</evidence>
<accession>D6U1Q7</accession>
<sequence>MAVKQKIDSTIAHRQAGMIAAFMWQDEANEGNLDAKEVGVDYTFIVGTLPDEVNGSPVYLVHVQGTATSTFGYSYPIEKTLKVYIPDREDDEDREPVAVEATEEEENACEQHGRALACKEYGELMHIVDTGAYTESSIDGSYWYPDEDGQNISHRIGELDWMGLSVGEHFAKQEDGTYKLEPATQEEIDAFEKAKAEADEEE</sequence>
<gene>
    <name evidence="1" type="ORF">Krac_3539</name>
</gene>
<dbReference type="RefSeq" id="WP_007921034.1">
    <property type="nucleotide sequence ID" value="NZ_ADVG01000004.1"/>
</dbReference>
<comment type="caution">
    <text evidence="1">The sequence shown here is derived from an EMBL/GenBank/DDBJ whole genome shotgun (WGS) entry which is preliminary data.</text>
</comment>
<proteinExistence type="predicted"/>
<name>D6U1Q7_KTERA</name>
<evidence type="ECO:0000313" key="1">
    <source>
        <dbReference type="EMBL" id="EFH82701.1"/>
    </source>
</evidence>
<dbReference type="EMBL" id="ADVG01000004">
    <property type="protein sequence ID" value="EFH82701.1"/>
    <property type="molecule type" value="Genomic_DNA"/>
</dbReference>
<organism evidence="1 2">
    <name type="scientific">Ktedonobacter racemifer DSM 44963</name>
    <dbReference type="NCBI Taxonomy" id="485913"/>
    <lineage>
        <taxon>Bacteria</taxon>
        <taxon>Bacillati</taxon>
        <taxon>Chloroflexota</taxon>
        <taxon>Ktedonobacteria</taxon>
        <taxon>Ktedonobacterales</taxon>
        <taxon>Ktedonobacteraceae</taxon>
        <taxon>Ktedonobacter</taxon>
    </lineage>
</organism>